<keyword evidence="5" id="KW-0969">Cilium</keyword>
<comment type="similarity">
    <text evidence="9">Belongs to the DRC2 family.</text>
</comment>
<feature type="region of interest" description="Disordered" evidence="14">
    <location>
        <begin position="588"/>
        <end position="609"/>
    </location>
</feature>
<evidence type="ECO:0000256" key="14">
    <source>
        <dbReference type="SAM" id="MobiDB-lite"/>
    </source>
</evidence>
<evidence type="ECO:0000256" key="10">
    <source>
        <dbReference type="ARBA" id="ARBA00040899"/>
    </source>
</evidence>
<dbReference type="Proteomes" id="UP000019118">
    <property type="component" value="Unassembled WGS sequence"/>
</dbReference>
<protein>
    <recommendedName>
        <fullName evidence="10">Dynein regulatory complex subunit 2</fullName>
    </recommendedName>
    <alternativeName>
        <fullName evidence="11">Coiled-coil domain-containing protein 65</fullName>
    </alternativeName>
</protein>
<reference evidence="17" key="1">
    <citation type="journal article" date="2013" name="Genome Biol.">
        <title>Draft genome of the mountain pine beetle, Dendroctonus ponderosae Hopkins, a major forest pest.</title>
        <authorList>
            <person name="Keeling C.I."/>
            <person name="Yuen M.M."/>
            <person name="Liao N.Y."/>
            <person name="Docking T.R."/>
            <person name="Chan S.K."/>
            <person name="Taylor G.A."/>
            <person name="Palmquist D.L."/>
            <person name="Jackman S.D."/>
            <person name="Nguyen A."/>
            <person name="Li M."/>
            <person name="Henderson H."/>
            <person name="Janes J.K."/>
            <person name="Zhao Y."/>
            <person name="Pandoh P."/>
            <person name="Moore R."/>
            <person name="Sperling F.A."/>
            <person name="Huber D.P."/>
            <person name="Birol I."/>
            <person name="Jones S.J."/>
            <person name="Bohlmann J."/>
        </authorList>
    </citation>
    <scope>NUCLEOTIDE SEQUENCE</scope>
</reference>
<feature type="domain" description="Dynein regulatory complex protein 1/2 N-terminal" evidence="15">
    <location>
        <begin position="27"/>
        <end position="126"/>
    </location>
</feature>
<evidence type="ECO:0000256" key="13">
    <source>
        <dbReference type="SAM" id="Coils"/>
    </source>
</evidence>
<evidence type="ECO:0000256" key="12">
    <source>
        <dbReference type="ARBA" id="ARBA00045865"/>
    </source>
</evidence>
<proteinExistence type="inferred from homology"/>
<evidence type="ECO:0000256" key="4">
    <source>
        <dbReference type="ARBA" id="ARBA00023054"/>
    </source>
</evidence>
<dbReference type="PANTHER" id="PTHR21625:SF0">
    <property type="entry name" value="DYNEIN REGULATORY COMPLEX SUBUNIT 2"/>
    <property type="match status" value="1"/>
</dbReference>
<feature type="region of interest" description="Disordered" evidence="14">
    <location>
        <begin position="449"/>
        <end position="476"/>
    </location>
</feature>
<evidence type="ECO:0000256" key="9">
    <source>
        <dbReference type="ARBA" id="ARBA00038424"/>
    </source>
</evidence>
<dbReference type="Pfam" id="PF14772">
    <property type="entry name" value="NYD-SP28"/>
    <property type="match status" value="1"/>
</dbReference>
<evidence type="ECO:0000256" key="1">
    <source>
        <dbReference type="ARBA" id="ARBA00004611"/>
    </source>
</evidence>
<evidence type="ECO:0000256" key="8">
    <source>
        <dbReference type="ARBA" id="ARBA00037841"/>
    </source>
</evidence>
<dbReference type="GO" id="GO:0070286">
    <property type="term" value="P:axonemal dynein complex assembly"/>
    <property type="evidence" value="ECO:0007669"/>
    <property type="project" value="InterPro"/>
</dbReference>
<dbReference type="InterPro" id="IPR039750">
    <property type="entry name" value="DRC1/DRC2"/>
</dbReference>
<evidence type="ECO:0000256" key="6">
    <source>
        <dbReference type="ARBA" id="ARBA00023212"/>
    </source>
</evidence>
<dbReference type="GO" id="GO:0060285">
    <property type="term" value="P:cilium-dependent cell motility"/>
    <property type="evidence" value="ECO:0007669"/>
    <property type="project" value="TreeGrafter"/>
</dbReference>
<keyword evidence="6" id="KW-0206">Cytoskeleton</keyword>
<feature type="compositionally biased region" description="Basic and acidic residues" evidence="14">
    <location>
        <begin position="449"/>
        <end position="458"/>
    </location>
</feature>
<dbReference type="EnsemblMetazoa" id="XM_019915759.1">
    <property type="protein sequence ID" value="XP_019771318.1"/>
    <property type="gene ID" value="LOC109545216"/>
</dbReference>
<keyword evidence="17" id="KW-1185">Reference proteome</keyword>
<evidence type="ECO:0000256" key="3">
    <source>
        <dbReference type="ARBA" id="ARBA00022846"/>
    </source>
</evidence>
<comment type="subcellular location">
    <subcellularLocation>
        <location evidence="1">Cytoplasm</location>
        <location evidence="1">Cytoskeleton</location>
        <location evidence="1">Flagellum axoneme</location>
    </subcellularLocation>
    <subcellularLocation>
        <location evidence="8">Cytoplasm</location>
        <location evidence="8">Cytoskeleton</location>
        <location evidence="8">Flagellum basal body</location>
    </subcellularLocation>
</comment>
<dbReference type="GO" id="GO:0005858">
    <property type="term" value="C:axonemal dynein complex"/>
    <property type="evidence" value="ECO:0007669"/>
    <property type="project" value="InterPro"/>
</dbReference>
<dbReference type="GO" id="GO:0003352">
    <property type="term" value="P:regulation of cilium movement"/>
    <property type="evidence" value="ECO:0007669"/>
    <property type="project" value="TreeGrafter"/>
</dbReference>
<dbReference type="InterPro" id="IPR039505">
    <property type="entry name" value="DRC1/2_N"/>
</dbReference>
<reference evidence="16" key="2">
    <citation type="submission" date="2024-08" db="UniProtKB">
        <authorList>
            <consortium name="EnsemblMetazoa"/>
        </authorList>
    </citation>
    <scope>IDENTIFICATION</scope>
</reference>
<accession>A0AAR5QDL8</accession>
<keyword evidence="3" id="KW-0282">Flagellum</keyword>
<keyword evidence="4 13" id="KW-0175">Coiled coil</keyword>
<evidence type="ECO:0000256" key="2">
    <source>
        <dbReference type="ARBA" id="ARBA00022490"/>
    </source>
</evidence>
<keyword evidence="2" id="KW-0963">Cytoplasm</keyword>
<evidence type="ECO:0000313" key="16">
    <source>
        <dbReference type="EnsemblMetazoa" id="XP_019771318.1"/>
    </source>
</evidence>
<dbReference type="PANTHER" id="PTHR21625">
    <property type="entry name" value="NYD-SP28 PROTEIN"/>
    <property type="match status" value="1"/>
</dbReference>
<comment type="function">
    <text evidence="12">Component of the nexin-dynein regulatory complex (N-DRC), a key regulator of ciliary/flagellar motility which maintains the alignment and integrity of the distal axoneme and regulates microtubule sliding in motile axonemes. Plays a critical role in the assembly of N-DRC and also stabilizes the assembly of multiple inner dynein arms and radial spokes. Coassembles with DRC1 to form a central scaffold needed for assembly of the N-DRC and its attachment to the outer doublet microtubules.</text>
</comment>
<evidence type="ECO:0000256" key="11">
    <source>
        <dbReference type="ARBA" id="ARBA00041517"/>
    </source>
</evidence>
<sequence length="609" mass="70432">MAGKKKKSLANKLAKMSDEERARYLQHRAEMEEEAKRRKEQLIAIFMKKKIKKEEAFARLNLAKINQNWHQIMRTIKVKEMKSDVEYLKAWIERLVENKNNRIAKLMEELEDAEEQYMNNFNSHSRHLDEIIGAASKEKKLQSDYREELDGLIEQAKAEENLIQDHSNAEVLYLKTVAYGQATVSEKLLKESWEAYSKRLYEVEYNNRSSLRLLCKTRAETESVLWRQILEVVHLYVRKTDVRRSHLSELRRIDAESSDEVQKNEKRLVKDEVIGNFIGVTQTPPNKYLLPGAGVQFLNNLLHSSDQQQDLIKTLTVEYESLQKLKSDKVKSLQAEEAQLKAKFLKLRKTLKTHLALDEKQLRNLTAQSNETLDDLSVLLTKGRHLLALSGTCQKFVTERERLTRWLPMTDLVACKQASEDGTFDGMTDDQKLYEKVLQEEQILSKIKDDLSTTEKAKSRPASKPPRTLERSSSSTLFTPSVKSTFLPKIPIAINDVKIDAKESEFVDYQTSPSGPSDIKHHFLDKCYESLEKMENFWTVHNKVEVDVRELVQEKIVLEKENKQLRGFIRAVLEAAALAKALPDSRASTRVPSKRRSAYSAPLQRITFH</sequence>
<evidence type="ECO:0000259" key="15">
    <source>
        <dbReference type="Pfam" id="PF14772"/>
    </source>
</evidence>
<name>A0AAR5QDL8_DENPD</name>
<evidence type="ECO:0000313" key="17">
    <source>
        <dbReference type="Proteomes" id="UP000019118"/>
    </source>
</evidence>
<evidence type="ECO:0000256" key="5">
    <source>
        <dbReference type="ARBA" id="ARBA00023069"/>
    </source>
</evidence>
<feature type="coiled-coil region" evidence="13">
    <location>
        <begin position="89"/>
        <end position="169"/>
    </location>
</feature>
<organism evidence="16 17">
    <name type="scientific">Dendroctonus ponderosae</name>
    <name type="common">Mountain pine beetle</name>
    <dbReference type="NCBI Taxonomy" id="77166"/>
    <lineage>
        <taxon>Eukaryota</taxon>
        <taxon>Metazoa</taxon>
        <taxon>Ecdysozoa</taxon>
        <taxon>Arthropoda</taxon>
        <taxon>Hexapoda</taxon>
        <taxon>Insecta</taxon>
        <taxon>Pterygota</taxon>
        <taxon>Neoptera</taxon>
        <taxon>Endopterygota</taxon>
        <taxon>Coleoptera</taxon>
        <taxon>Polyphaga</taxon>
        <taxon>Cucujiformia</taxon>
        <taxon>Curculionidae</taxon>
        <taxon>Scolytinae</taxon>
        <taxon>Dendroctonus</taxon>
    </lineage>
</organism>
<evidence type="ECO:0000256" key="7">
    <source>
        <dbReference type="ARBA" id="ARBA00023273"/>
    </source>
</evidence>
<keyword evidence="7" id="KW-0966">Cell projection</keyword>
<dbReference type="AlphaFoldDB" id="A0AAR5QDL8"/>